<feature type="compositionally biased region" description="Basic residues" evidence="2">
    <location>
        <begin position="43"/>
        <end position="56"/>
    </location>
</feature>
<feature type="region of interest" description="Disordered" evidence="2">
    <location>
        <begin position="1008"/>
        <end position="1059"/>
    </location>
</feature>
<evidence type="ECO:0000256" key="1">
    <source>
        <dbReference type="SAM" id="Coils"/>
    </source>
</evidence>
<evidence type="ECO:0000313" key="4">
    <source>
        <dbReference type="Proteomes" id="UP001465976"/>
    </source>
</evidence>
<dbReference type="EMBL" id="JBAHYK010000660">
    <property type="protein sequence ID" value="KAL0572177.1"/>
    <property type="molecule type" value="Genomic_DNA"/>
</dbReference>
<keyword evidence="1" id="KW-0175">Coiled coil</keyword>
<comment type="caution">
    <text evidence="3">The sequence shown here is derived from an EMBL/GenBank/DDBJ whole genome shotgun (WGS) entry which is preliminary data.</text>
</comment>
<feature type="compositionally biased region" description="Basic residues" evidence="2">
    <location>
        <begin position="1015"/>
        <end position="1025"/>
    </location>
</feature>
<name>A0ABR3FA49_9AGAR</name>
<feature type="region of interest" description="Disordered" evidence="2">
    <location>
        <begin position="838"/>
        <end position="863"/>
    </location>
</feature>
<evidence type="ECO:0000313" key="3">
    <source>
        <dbReference type="EMBL" id="KAL0572177.1"/>
    </source>
</evidence>
<feature type="coiled-coil region" evidence="1">
    <location>
        <begin position="264"/>
        <end position="362"/>
    </location>
</feature>
<feature type="compositionally biased region" description="Polar residues" evidence="2">
    <location>
        <begin position="845"/>
        <end position="860"/>
    </location>
</feature>
<keyword evidence="4" id="KW-1185">Reference proteome</keyword>
<feature type="coiled-coil region" evidence="1">
    <location>
        <begin position="652"/>
        <end position="679"/>
    </location>
</feature>
<feature type="compositionally biased region" description="Basic residues" evidence="2">
    <location>
        <begin position="159"/>
        <end position="168"/>
    </location>
</feature>
<proteinExistence type="predicted"/>
<dbReference type="Proteomes" id="UP001465976">
    <property type="component" value="Unassembled WGS sequence"/>
</dbReference>
<feature type="region of interest" description="Disordered" evidence="2">
    <location>
        <begin position="152"/>
        <end position="200"/>
    </location>
</feature>
<reference evidence="3 4" key="1">
    <citation type="submission" date="2024-02" db="EMBL/GenBank/DDBJ databases">
        <title>A draft genome for the cacao thread blight pathogen Marasmius crinis-equi.</title>
        <authorList>
            <person name="Cohen S.P."/>
            <person name="Baruah I.K."/>
            <person name="Amoako-Attah I."/>
            <person name="Bukari Y."/>
            <person name="Meinhardt L.W."/>
            <person name="Bailey B.A."/>
        </authorList>
    </citation>
    <scope>NUCLEOTIDE SEQUENCE [LARGE SCALE GENOMIC DNA]</scope>
    <source>
        <strain evidence="3 4">GH-76</strain>
    </source>
</reference>
<feature type="region of interest" description="Disordered" evidence="2">
    <location>
        <begin position="890"/>
        <end position="909"/>
    </location>
</feature>
<feature type="compositionally biased region" description="Polar residues" evidence="2">
    <location>
        <begin position="896"/>
        <end position="909"/>
    </location>
</feature>
<gene>
    <name evidence="3" type="ORF">V5O48_009790</name>
</gene>
<feature type="compositionally biased region" description="Polar residues" evidence="2">
    <location>
        <begin position="933"/>
        <end position="943"/>
    </location>
</feature>
<feature type="region of interest" description="Disordered" evidence="2">
    <location>
        <begin position="37"/>
        <end position="95"/>
    </location>
</feature>
<feature type="compositionally biased region" description="Acidic residues" evidence="2">
    <location>
        <begin position="1046"/>
        <end position="1059"/>
    </location>
</feature>
<feature type="coiled-coil region" evidence="1">
    <location>
        <begin position="786"/>
        <end position="837"/>
    </location>
</feature>
<feature type="compositionally biased region" description="Basic and acidic residues" evidence="2">
    <location>
        <begin position="179"/>
        <end position="200"/>
    </location>
</feature>
<evidence type="ECO:0000256" key="2">
    <source>
        <dbReference type="SAM" id="MobiDB-lite"/>
    </source>
</evidence>
<feature type="region of interest" description="Disordered" evidence="2">
    <location>
        <begin position="926"/>
        <end position="961"/>
    </location>
</feature>
<accession>A0ABR3FA49</accession>
<feature type="compositionally biased region" description="Basic and acidic residues" evidence="2">
    <location>
        <begin position="57"/>
        <end position="66"/>
    </location>
</feature>
<sequence length="1059" mass="120681">MSIHNGGTILSLLNRSIPQAKIKIVFSFGEEIASGMHQPSFERRKRAPSMSTRNKRRELLRQRESNGDAPALDAQGASTSRKHKESDGPVENPLPKIRFISEANVNNIVQERVKELESEIAKKELAHHKEMAKKEFAWQQQLKSLTEANQKLNQDRSAHGHAKQKTRSSRAANLPKQSLSDHHKSLHDRDKNKWKQKETQMKSHIADLEGENKVINERLRDVQERNASLQKETDKLRKWKGSTDTAKGKQADGDRESMDLLNCLRQSEEVRKELEGRIAELEERCEAVRDASLEEKIMQAKETIEDQEAVIGERDQALTRERETNERLRVNEETLQQRTQELSDYQTRLARLEESHSLLTSQHEASLSQSVVFEQLTAEMGSRDDQIACLQRERDQMLLRERENEGKLKAAEENLREQTRKLTTSEASVALLEPAHKQLLTDQEAVIEERGQALARLRETNEKLRVNEETLQQRTQELSDYQTRLARLEESHSLLTSQYEASRSQSAALEQLTVEMGRRDDQIACLQRERDQMLLREQENDEKLKAAEENLREQIKKLTTSEASLALLEPAHKQLLTNNVALEQRTVAEIVILDEQITKLRRDQEAVIGERDQALTRNKREETLQQRTQELSDYQTRLARREESHSLLTSERDQILLRERENEERLNAAEEDLREQTKKLTASDTSLELLEPAHQQLLNEKITLERRLSAELASLNGQITNLQRDKEMVTGQREQALLRQREQEDKLRTNEETLRQRTKQLQDIQSSLTRLEHAHNNSVSEQIDQRRKLTAEIARREDKITSLQRNHDSAILLVRELEEKIRSCEKESQKLRLLEQARKQDGTRCDNSSELQSQSHSLRTTSEDKDKVLATRVVAGVAQVFAALQLGSSVGHENPATRSPGTTATTGSLSSDLTQVGLSVSQDHKLQDAALPSTRSEASSSGVNDAEGASSSAKSAENPTFKPSIKDFLATNFQKETLRGANIMKENKYAQRSLFKYELVSPISAANQVSSSNKIKNKPWQKKTGRSPYLNQQPRARTPSPPTSSSDEDGSGEGESEEG</sequence>
<feature type="coiled-coil region" evidence="1">
    <location>
        <begin position="534"/>
        <end position="564"/>
    </location>
</feature>
<feature type="region of interest" description="Disordered" evidence="2">
    <location>
        <begin position="225"/>
        <end position="254"/>
    </location>
</feature>
<organism evidence="3 4">
    <name type="scientific">Marasmius crinis-equi</name>
    <dbReference type="NCBI Taxonomy" id="585013"/>
    <lineage>
        <taxon>Eukaryota</taxon>
        <taxon>Fungi</taxon>
        <taxon>Dikarya</taxon>
        <taxon>Basidiomycota</taxon>
        <taxon>Agaricomycotina</taxon>
        <taxon>Agaricomycetes</taxon>
        <taxon>Agaricomycetidae</taxon>
        <taxon>Agaricales</taxon>
        <taxon>Marasmiineae</taxon>
        <taxon>Marasmiaceae</taxon>
        <taxon>Marasmius</taxon>
    </lineage>
</organism>
<feature type="compositionally biased region" description="Low complexity" evidence="2">
    <location>
        <begin position="946"/>
        <end position="957"/>
    </location>
</feature>
<feature type="compositionally biased region" description="Polar residues" evidence="2">
    <location>
        <begin position="169"/>
        <end position="178"/>
    </location>
</feature>
<feature type="coiled-coil region" evidence="1">
    <location>
        <begin position="106"/>
        <end position="133"/>
    </location>
</feature>
<protein>
    <submittedName>
        <fullName evidence="3">Uncharacterized protein</fullName>
    </submittedName>
</protein>
<feature type="coiled-coil region" evidence="1">
    <location>
        <begin position="401"/>
        <end position="498"/>
    </location>
</feature>